<protein>
    <submittedName>
        <fullName evidence="1">Uncharacterized protein</fullName>
    </submittedName>
</protein>
<evidence type="ECO:0000313" key="1">
    <source>
        <dbReference type="EMBL" id="KAI5647544.1"/>
    </source>
</evidence>
<gene>
    <name evidence="1" type="ORF">M9H77_33549</name>
</gene>
<sequence>MAKETFKFCTIGQRVKYRRIKKQQGQEEMERMPLDEYYKSSRKKKIKEKSVKYEEDRSKRRGKQHKKKKKKPVSDDDIDVTPLGVKYVGLVRPPTVDTDDTQESSDQGYKSKTTKVLKRSSKKAKSGENKKNLFSKKRKRWDEEVSDDDDEVEFLEMKYPPNVAVNSSPNAETDTQESSDEGKDNVVIIISSDESSEETKSFPDFAATSGQRDKGVTNQNGNYRSGIDCSKQTSSISRRAGKDLIELADATSFDHSSESLPSAAAEDDKSDNDSTESLPPANAEDDKFDDPNEPLTSNDSEPDDSADEDLDIEHSMSPASKESSSSSVKGKDRTTYDSKELLNSSEDDADDLKSLAEVFKEKYKNRSVQEGTTHVHVLSSESSGGHGKVIRQEQIEGTTHVHVLSSESSGGHGKVIRQEQSEGTTHVHVLSSESSGGLGKVIRQEQSERDIADEIPEIRTPHQNENLCCDDFEETKCSRVCVDESGSSVKGRTGSSDMQEPCGREFLNEHDEILGDDTVEEVTGSRDKGKAKVEDFNSKPVERQENCAWEMIKYHNNANLNNQNFQGMETSYYWTGSPEKNEYAFSSKTNQNKKKSNLSGLLIGSMLRGGGIFQENSCEPEAKDSCEPEGKQDSSNARTLPLKFRFEDEETEIVEKSEYEKMTEDLFSEMYFCLCPDFSNNLPEDGNAKSSVWTVEEDQMKSCSEGKHDLVIWEDLGEVCICCGHVEREMKYILPDFAKLPRSRRRKGVVQREQFSCFNADDFKTSVEAPRESFNGRDGTVWDIIPGVKETMYQHQQDGLEFLWRNLEGTINLSELKNGNASNVGGCIISHAPGTGKTRLTIVFLQTYLKLFPYARPLIIAPSGMLLTWEEEFKKWKSEFPFHNLNNMELSGKENKKLLHIISKGTSQVRYARTVKMYSWNQGKSILGISYRLYEILVGENSKKAVRNVDDEETEGLRKILLQLPQLVVLDEGHTPRNQRSCIWNTLSKLQTERRIILSGTPFQNNFGELFNTLDLVRPKVASDLAKEKAFAGIISSREMNEKKKKCRNREASFSSSREKDVEKLIDKLKERMEPFVHIYKSSNLQTSLPGLRDCVVLLNPPLQQKCFIDKIEHNSKSNFMIEYKVALLSVHPSLLQHCSLSEIENSKIDMEMLARLRQDPNAGVKTRFIMELVRLSKALNEKVLIFSQFIQSLSLIKYQLIQQFKWQEGEQIFQMYGKLDQKARQWFMKVFNDPNSEAQVMLASTKCCSEGINLVGASRIVLLDVVWNPSVERQAISRAYRLGQKKVVFAYNLITSGTSEAEKYCRQAEKDRLSELVFSSTSTKKNDNQQKSCSSSFNDKILEVMVDNANLKNMFEKIIYQPKEVNLVETFGSVSQLQ</sequence>
<proteinExistence type="predicted"/>
<name>A0ACB9ZJK4_CATRO</name>
<accession>A0ACB9ZJK4</accession>
<reference evidence="2" key="1">
    <citation type="journal article" date="2023" name="Nat. Plants">
        <title>Single-cell RNA sequencing provides a high-resolution roadmap for understanding the multicellular compartmentation of specialized metabolism.</title>
        <authorList>
            <person name="Sun S."/>
            <person name="Shen X."/>
            <person name="Li Y."/>
            <person name="Li Y."/>
            <person name="Wang S."/>
            <person name="Li R."/>
            <person name="Zhang H."/>
            <person name="Shen G."/>
            <person name="Guo B."/>
            <person name="Wei J."/>
            <person name="Xu J."/>
            <person name="St-Pierre B."/>
            <person name="Chen S."/>
            <person name="Sun C."/>
        </authorList>
    </citation>
    <scope>NUCLEOTIDE SEQUENCE [LARGE SCALE GENOMIC DNA]</scope>
</reference>
<dbReference type="EMBL" id="CM044708">
    <property type="protein sequence ID" value="KAI5647544.1"/>
    <property type="molecule type" value="Genomic_DNA"/>
</dbReference>
<comment type="caution">
    <text evidence="1">The sequence shown here is derived from an EMBL/GenBank/DDBJ whole genome shotgun (WGS) entry which is preliminary data.</text>
</comment>
<keyword evidence="2" id="KW-1185">Reference proteome</keyword>
<evidence type="ECO:0000313" key="2">
    <source>
        <dbReference type="Proteomes" id="UP001060085"/>
    </source>
</evidence>
<dbReference type="Proteomes" id="UP001060085">
    <property type="component" value="Linkage Group LG08"/>
</dbReference>
<organism evidence="1 2">
    <name type="scientific">Catharanthus roseus</name>
    <name type="common">Madagascar periwinkle</name>
    <name type="synonym">Vinca rosea</name>
    <dbReference type="NCBI Taxonomy" id="4058"/>
    <lineage>
        <taxon>Eukaryota</taxon>
        <taxon>Viridiplantae</taxon>
        <taxon>Streptophyta</taxon>
        <taxon>Embryophyta</taxon>
        <taxon>Tracheophyta</taxon>
        <taxon>Spermatophyta</taxon>
        <taxon>Magnoliopsida</taxon>
        <taxon>eudicotyledons</taxon>
        <taxon>Gunneridae</taxon>
        <taxon>Pentapetalae</taxon>
        <taxon>asterids</taxon>
        <taxon>lamiids</taxon>
        <taxon>Gentianales</taxon>
        <taxon>Apocynaceae</taxon>
        <taxon>Rauvolfioideae</taxon>
        <taxon>Vinceae</taxon>
        <taxon>Catharanthinae</taxon>
        <taxon>Catharanthus</taxon>
    </lineage>
</organism>